<dbReference type="AlphaFoldDB" id="N2A8W0"/>
<dbReference type="Proteomes" id="UP000012589">
    <property type="component" value="Unassembled WGS sequence"/>
</dbReference>
<evidence type="ECO:0000313" key="5">
    <source>
        <dbReference type="EMBL" id="EMZ25822.1"/>
    </source>
</evidence>
<dbReference type="PROSITE" id="PS51257">
    <property type="entry name" value="PROKAR_LIPOPROTEIN"/>
    <property type="match status" value="1"/>
</dbReference>
<gene>
    <name evidence="5" type="ORF">C823_02838</name>
</gene>
<dbReference type="GO" id="GO:0015768">
    <property type="term" value="P:maltose transport"/>
    <property type="evidence" value="ECO:0007669"/>
    <property type="project" value="TreeGrafter"/>
</dbReference>
<dbReference type="STRING" id="1235802.C823_02838"/>
<dbReference type="InterPro" id="IPR006059">
    <property type="entry name" value="SBP"/>
</dbReference>
<dbReference type="PATRIC" id="fig|1235802.3.peg.3000"/>
<dbReference type="EMBL" id="AQFT01000087">
    <property type="protein sequence ID" value="EMZ25822.1"/>
    <property type="molecule type" value="Genomic_DNA"/>
</dbReference>
<dbReference type="PANTHER" id="PTHR30061:SF50">
    <property type="entry name" value="MALTOSE_MALTODEXTRIN-BINDING PERIPLASMIC PROTEIN"/>
    <property type="match status" value="1"/>
</dbReference>
<proteinExistence type="inferred from homology"/>
<sequence>MKKKVLAMIMAGIIAAGSLLAGCGGKDDGKQSTGAGAQDQGAEKTESGYAKDAKLKVWGSQEDQDMYKKLIEMFKEEHPEAADWTIEQAVVMGADAKTELLKDASTAADIFDFASDQVMELQAANALYRITKNKDQIVANNLEASIQAASVDGELYGYPVASTTFVMFYDKSMYSEEEVKNLNTMMEKELPKGVTNFSMDIDNGWYNSCFFQAVGCRLFGESGTEADQCDFNNEKGLLAGNYLADLAANKKFANQDGPVLLKAFENRTLGATFTGTWDAELIKGYLGEDYGVTTLPEITLEDGSTVQLASMMNFNLTGVNAQTKYPAEAMLLAEYLTNSETALKARYELRPGASTNQLMEETIAADADNEAMQALTEQSKLSVMQTSIPQVANFWSPAEAFGAGLMNQTITKDNMQESLDKMVENTLSKLG</sequence>
<evidence type="ECO:0000256" key="1">
    <source>
        <dbReference type="ARBA" id="ARBA00008520"/>
    </source>
</evidence>
<evidence type="ECO:0000256" key="3">
    <source>
        <dbReference type="ARBA" id="ARBA00022729"/>
    </source>
</evidence>
<evidence type="ECO:0000313" key="6">
    <source>
        <dbReference type="Proteomes" id="UP000012589"/>
    </source>
</evidence>
<dbReference type="Pfam" id="PF13416">
    <property type="entry name" value="SBP_bac_8"/>
    <property type="match status" value="1"/>
</dbReference>
<comment type="similarity">
    <text evidence="1">Belongs to the bacterial solute-binding protein 1 family.</text>
</comment>
<dbReference type="SUPFAM" id="SSF53850">
    <property type="entry name" value="Periplasmic binding protein-like II"/>
    <property type="match status" value="1"/>
</dbReference>
<keyword evidence="6" id="KW-1185">Reference proteome</keyword>
<evidence type="ECO:0008006" key="7">
    <source>
        <dbReference type="Google" id="ProtNLM"/>
    </source>
</evidence>
<evidence type="ECO:0000256" key="2">
    <source>
        <dbReference type="ARBA" id="ARBA00022448"/>
    </source>
</evidence>
<feature type="signal peptide" evidence="4">
    <location>
        <begin position="1"/>
        <end position="21"/>
    </location>
</feature>
<protein>
    <recommendedName>
        <fullName evidence="7">Maltose/maltodextrin transport system substrate-binding protein</fullName>
    </recommendedName>
</protein>
<dbReference type="GO" id="GO:1901982">
    <property type="term" value="F:maltose binding"/>
    <property type="evidence" value="ECO:0007669"/>
    <property type="project" value="TreeGrafter"/>
</dbReference>
<dbReference type="HOGENOM" id="CLU_031285_17_3_9"/>
<dbReference type="GO" id="GO:0055052">
    <property type="term" value="C:ATP-binding cassette (ABC) transporter complex, substrate-binding subunit-containing"/>
    <property type="evidence" value="ECO:0007669"/>
    <property type="project" value="TreeGrafter"/>
</dbReference>
<dbReference type="eggNOG" id="COG2182">
    <property type="taxonomic scope" value="Bacteria"/>
</dbReference>
<reference evidence="5 6" key="1">
    <citation type="journal article" date="2014" name="Genome Announc.">
        <title>Draft genome sequences of the altered schaedler flora, a defined bacterial community from gnotobiotic mice.</title>
        <authorList>
            <person name="Wannemuehler M.J."/>
            <person name="Overstreet A.M."/>
            <person name="Ward D.V."/>
            <person name="Phillips G.J."/>
        </authorList>
    </citation>
    <scope>NUCLEOTIDE SEQUENCE [LARGE SCALE GENOMIC DNA]</scope>
    <source>
        <strain evidence="5 6">ASF492</strain>
    </source>
</reference>
<feature type="chain" id="PRO_5039536467" description="Maltose/maltodextrin transport system substrate-binding protein" evidence="4">
    <location>
        <begin position="22"/>
        <end position="431"/>
    </location>
</feature>
<organism evidence="5 6">
    <name type="scientific">Eubacterium plexicaudatum ASF492</name>
    <dbReference type="NCBI Taxonomy" id="1235802"/>
    <lineage>
        <taxon>Bacteria</taxon>
        <taxon>Bacillati</taxon>
        <taxon>Bacillota</taxon>
        <taxon>Clostridia</taxon>
        <taxon>Eubacteriales</taxon>
        <taxon>Eubacteriaceae</taxon>
        <taxon>Eubacterium</taxon>
    </lineage>
</organism>
<dbReference type="Gene3D" id="3.40.190.10">
    <property type="entry name" value="Periplasmic binding protein-like II"/>
    <property type="match status" value="2"/>
</dbReference>
<keyword evidence="2" id="KW-0813">Transport</keyword>
<dbReference type="GO" id="GO:0042956">
    <property type="term" value="P:maltodextrin transmembrane transport"/>
    <property type="evidence" value="ECO:0007669"/>
    <property type="project" value="TreeGrafter"/>
</dbReference>
<name>N2A8W0_9FIRM</name>
<accession>N2A8W0</accession>
<keyword evidence="3 4" id="KW-0732">Signal</keyword>
<comment type="caution">
    <text evidence="5">The sequence shown here is derived from an EMBL/GenBank/DDBJ whole genome shotgun (WGS) entry which is preliminary data.</text>
</comment>
<dbReference type="PANTHER" id="PTHR30061">
    <property type="entry name" value="MALTOSE-BINDING PERIPLASMIC PROTEIN"/>
    <property type="match status" value="1"/>
</dbReference>
<evidence type="ECO:0000256" key="4">
    <source>
        <dbReference type="SAM" id="SignalP"/>
    </source>
</evidence>